<evidence type="ECO:0000313" key="2">
    <source>
        <dbReference type="Proteomes" id="UP000607653"/>
    </source>
</evidence>
<proteinExistence type="predicted"/>
<organism evidence="1 2">
    <name type="scientific">Nelumbo nucifera</name>
    <name type="common">Sacred lotus</name>
    <dbReference type="NCBI Taxonomy" id="4432"/>
    <lineage>
        <taxon>Eukaryota</taxon>
        <taxon>Viridiplantae</taxon>
        <taxon>Streptophyta</taxon>
        <taxon>Embryophyta</taxon>
        <taxon>Tracheophyta</taxon>
        <taxon>Spermatophyta</taxon>
        <taxon>Magnoliopsida</taxon>
        <taxon>Proteales</taxon>
        <taxon>Nelumbonaceae</taxon>
        <taxon>Nelumbo</taxon>
    </lineage>
</organism>
<sequence length="98" mass="10775">MGWRSIRIGGIDLINCPGKHCGSCKGLGHQKLSLRGAPEEGLFLWRWAASSCSMDSLYDLHLISDTVPVILDNSRMRHQVLSTSMKLGDRGSAHVDLN</sequence>
<dbReference type="Proteomes" id="UP000607653">
    <property type="component" value="Unassembled WGS sequence"/>
</dbReference>
<reference evidence="1 2" key="1">
    <citation type="journal article" date="2020" name="Mol. Biol. Evol.">
        <title>Distinct Expression and Methylation Patterns for Genes with Different Fates following a Single Whole-Genome Duplication in Flowering Plants.</title>
        <authorList>
            <person name="Shi T."/>
            <person name="Rahmani R.S."/>
            <person name="Gugger P.F."/>
            <person name="Wang M."/>
            <person name="Li H."/>
            <person name="Zhang Y."/>
            <person name="Li Z."/>
            <person name="Wang Q."/>
            <person name="Van de Peer Y."/>
            <person name="Marchal K."/>
            <person name="Chen J."/>
        </authorList>
    </citation>
    <scope>NUCLEOTIDE SEQUENCE [LARGE SCALE GENOMIC DNA]</scope>
    <source>
        <tissue evidence="1">Leaf</tissue>
    </source>
</reference>
<dbReference type="EMBL" id="DUZY01000002">
    <property type="protein sequence ID" value="DAD29453.1"/>
    <property type="molecule type" value="Genomic_DNA"/>
</dbReference>
<keyword evidence="2" id="KW-1185">Reference proteome</keyword>
<evidence type="ECO:0000313" key="1">
    <source>
        <dbReference type="EMBL" id="DAD29453.1"/>
    </source>
</evidence>
<accession>A0A822YBF8</accession>
<protein>
    <submittedName>
        <fullName evidence="1">Uncharacterized protein</fullName>
    </submittedName>
</protein>
<name>A0A822YBF8_NELNU</name>
<comment type="caution">
    <text evidence="1">The sequence shown here is derived from an EMBL/GenBank/DDBJ whole genome shotgun (WGS) entry which is preliminary data.</text>
</comment>
<gene>
    <name evidence="1" type="ORF">HUJ06_030921</name>
</gene>
<dbReference type="AlphaFoldDB" id="A0A822YBF8"/>